<feature type="transmembrane region" description="Helical" evidence="5">
    <location>
        <begin position="109"/>
        <end position="132"/>
    </location>
</feature>
<evidence type="ECO:0000313" key="8">
    <source>
        <dbReference type="Proteomes" id="UP000005306"/>
    </source>
</evidence>
<feature type="transmembrane region" description="Helical" evidence="5">
    <location>
        <begin position="382"/>
        <end position="400"/>
    </location>
</feature>
<dbReference type="AlphaFoldDB" id="Q1V1X7"/>
<dbReference type="InterPro" id="IPR007016">
    <property type="entry name" value="O-antigen_ligase-rel_domated"/>
</dbReference>
<evidence type="ECO:0000256" key="3">
    <source>
        <dbReference type="ARBA" id="ARBA00022989"/>
    </source>
</evidence>
<dbReference type="HOGENOM" id="CLU_693782_0_0_5"/>
<evidence type="ECO:0000256" key="1">
    <source>
        <dbReference type="ARBA" id="ARBA00004141"/>
    </source>
</evidence>
<dbReference type="RefSeq" id="WP_006997338.1">
    <property type="nucleotide sequence ID" value="NZ_CH724130.1"/>
</dbReference>
<accession>Q1V1X7</accession>
<keyword evidence="3 5" id="KW-1133">Transmembrane helix</keyword>
<comment type="subcellular location">
    <subcellularLocation>
        <location evidence="1">Membrane</location>
        <topology evidence="1">Multi-pass membrane protein</topology>
    </subcellularLocation>
</comment>
<evidence type="ECO:0000259" key="6">
    <source>
        <dbReference type="Pfam" id="PF04932"/>
    </source>
</evidence>
<dbReference type="PANTHER" id="PTHR37422:SF13">
    <property type="entry name" value="LIPOPOLYSACCHARIDE BIOSYNTHESIS PROTEIN PA4999-RELATED"/>
    <property type="match status" value="1"/>
</dbReference>
<evidence type="ECO:0000256" key="2">
    <source>
        <dbReference type="ARBA" id="ARBA00022692"/>
    </source>
</evidence>
<gene>
    <name evidence="7" type="ORF">PU1002_03501</name>
</gene>
<sequence length="437" mass="51016">MHLYQNKKDTLLYLLYVFPIILVFSKFLAEILILVTLCYLILFNKKVTFQIIKKDFFFKSFLVYICILIILSFFSADILPSLKRSVSYFRFIFFIIFIKYFFLTNEKRFINFLLITSLFLIILSLDIFFQFFNGKDILGHPSVSEGKRNSGFFGDEFIAGGYIVLFFFPCLLLSNINKYKNIILFLIIIFPTTIVITGERSSLFLMFLGLILSLPLLIRDKRLSIALISSLILMTLTINFSSNVNNRIIQTTISQVTKGFDNKYFQNKEFVKEYDENSINNKKNRIGFLNSGWGAHILTAVEIWRDYPIYGSGLKTFRKLCSNEKYEKIKSLNFKNRCATHPHQIYFEILSETGVIGFFSIIIIFIIILNRMFKILIVNKKEYSSILVLFTPIIIKLWPLTTTGSFFSNYNLILLSFFIGFVLSLENLDINKLTKFS</sequence>
<name>Q1V1X7_PELU1</name>
<feature type="transmembrane region" description="Helical" evidence="5">
    <location>
        <begin position="86"/>
        <end position="102"/>
    </location>
</feature>
<feature type="transmembrane region" description="Helical" evidence="5">
    <location>
        <begin position="345"/>
        <end position="370"/>
    </location>
</feature>
<dbReference type="Pfam" id="PF04932">
    <property type="entry name" value="Wzy_C"/>
    <property type="match status" value="1"/>
</dbReference>
<keyword evidence="4 5" id="KW-0472">Membrane</keyword>
<feature type="domain" description="O-antigen ligase-related" evidence="6">
    <location>
        <begin position="186"/>
        <end position="361"/>
    </location>
</feature>
<evidence type="ECO:0000256" key="4">
    <source>
        <dbReference type="ARBA" id="ARBA00023136"/>
    </source>
</evidence>
<reference evidence="7 8" key="1">
    <citation type="submission" date="2006-04" db="EMBL/GenBank/DDBJ databases">
        <authorList>
            <person name="Giovannoni S.J."/>
            <person name="Cho J.-C."/>
            <person name="Ferriera S."/>
            <person name="Johnson J."/>
            <person name="Kravitz S."/>
            <person name="Halpern A."/>
            <person name="Remington K."/>
            <person name="Beeson K."/>
            <person name="Tran B."/>
            <person name="Rogers Y.-H."/>
            <person name="Friedman R."/>
            <person name="Venter J.C."/>
        </authorList>
    </citation>
    <scope>NUCLEOTIDE SEQUENCE [LARGE SCALE GENOMIC DNA]</scope>
    <source>
        <strain evidence="7 8">HTCC1002</strain>
    </source>
</reference>
<proteinExistence type="predicted"/>
<dbReference type="PANTHER" id="PTHR37422">
    <property type="entry name" value="TEICHURONIC ACID BIOSYNTHESIS PROTEIN TUAE"/>
    <property type="match status" value="1"/>
</dbReference>
<dbReference type="GeneID" id="66295069"/>
<dbReference type="EMBL" id="AAPV01000001">
    <property type="protein sequence ID" value="EAS84751.1"/>
    <property type="molecule type" value="Genomic_DNA"/>
</dbReference>
<feature type="transmembrane region" description="Helical" evidence="5">
    <location>
        <begin position="12"/>
        <end position="44"/>
    </location>
</feature>
<dbReference type="InterPro" id="IPR051533">
    <property type="entry name" value="WaaL-like"/>
</dbReference>
<organism evidence="7 8">
    <name type="scientific">Pelagibacter ubique (strain HTCC1002)</name>
    <dbReference type="NCBI Taxonomy" id="314261"/>
    <lineage>
        <taxon>Bacteria</taxon>
        <taxon>Pseudomonadati</taxon>
        <taxon>Pseudomonadota</taxon>
        <taxon>Alphaproteobacteria</taxon>
        <taxon>Candidatus Pelagibacterales</taxon>
        <taxon>Candidatus Pelagibacteraceae</taxon>
        <taxon>Candidatus Pelagibacter</taxon>
    </lineage>
</organism>
<evidence type="ECO:0000256" key="5">
    <source>
        <dbReference type="SAM" id="Phobius"/>
    </source>
</evidence>
<feature type="transmembrane region" description="Helical" evidence="5">
    <location>
        <begin position="56"/>
        <end position="74"/>
    </location>
</feature>
<keyword evidence="2 5" id="KW-0812">Transmembrane</keyword>
<comment type="caution">
    <text evidence="7">The sequence shown here is derived from an EMBL/GenBank/DDBJ whole genome shotgun (WGS) entry which is preliminary data.</text>
</comment>
<feature type="transmembrane region" description="Helical" evidence="5">
    <location>
        <begin position="225"/>
        <end position="242"/>
    </location>
</feature>
<feature type="transmembrane region" description="Helical" evidence="5">
    <location>
        <begin position="406"/>
        <end position="425"/>
    </location>
</feature>
<dbReference type="Proteomes" id="UP000005306">
    <property type="component" value="Unassembled WGS sequence"/>
</dbReference>
<feature type="transmembrane region" description="Helical" evidence="5">
    <location>
        <begin position="179"/>
        <end position="196"/>
    </location>
</feature>
<protein>
    <submittedName>
        <fullName evidence="7">O-Antigen Polymerase</fullName>
    </submittedName>
</protein>
<evidence type="ECO:0000313" key="7">
    <source>
        <dbReference type="EMBL" id="EAS84751.1"/>
    </source>
</evidence>
<dbReference type="GO" id="GO:0016020">
    <property type="term" value="C:membrane"/>
    <property type="evidence" value="ECO:0007669"/>
    <property type="project" value="UniProtKB-SubCell"/>
</dbReference>
<feature type="transmembrane region" description="Helical" evidence="5">
    <location>
        <begin position="152"/>
        <end position="172"/>
    </location>
</feature>